<reference evidence="1" key="1">
    <citation type="submission" date="2020-03" db="EMBL/GenBank/DDBJ databases">
        <authorList>
            <person name="Weist P."/>
        </authorList>
    </citation>
    <scope>NUCLEOTIDE SEQUENCE</scope>
</reference>
<comment type="caution">
    <text evidence="1">The sequence shown here is derived from an EMBL/GenBank/DDBJ whole genome shotgun (WGS) entry which is preliminary data.</text>
</comment>
<organism evidence="1 2">
    <name type="scientific">Pleuronectes platessa</name>
    <name type="common">European plaice</name>
    <dbReference type="NCBI Taxonomy" id="8262"/>
    <lineage>
        <taxon>Eukaryota</taxon>
        <taxon>Metazoa</taxon>
        <taxon>Chordata</taxon>
        <taxon>Craniata</taxon>
        <taxon>Vertebrata</taxon>
        <taxon>Euteleostomi</taxon>
        <taxon>Actinopterygii</taxon>
        <taxon>Neopterygii</taxon>
        <taxon>Teleostei</taxon>
        <taxon>Neoteleostei</taxon>
        <taxon>Acanthomorphata</taxon>
        <taxon>Carangaria</taxon>
        <taxon>Pleuronectiformes</taxon>
        <taxon>Pleuronectoidei</taxon>
        <taxon>Pleuronectidae</taxon>
        <taxon>Pleuronectes</taxon>
    </lineage>
</organism>
<accession>A0A9N7U4I3</accession>
<evidence type="ECO:0000313" key="2">
    <source>
        <dbReference type="Proteomes" id="UP001153269"/>
    </source>
</evidence>
<sequence>MKFRGRGGELEVKKTEHFSEEHLCVSPPLSFTVVSFNIDVTPGLLNNSGGVRRHDCVDEVTVNRDKPPLLLWEQAQPLPPDLSAEPLHESHTGRQMDLFTVAMLLHGPLTNCIDGFLSDTAHSEDMYPPDLKFAVDCWCPGFHRVLMDDPPTHDCLSLTHS</sequence>
<proteinExistence type="predicted"/>
<dbReference type="EMBL" id="CADEAL010000721">
    <property type="protein sequence ID" value="CAB1424300.1"/>
    <property type="molecule type" value="Genomic_DNA"/>
</dbReference>
<evidence type="ECO:0000313" key="1">
    <source>
        <dbReference type="EMBL" id="CAB1424300.1"/>
    </source>
</evidence>
<gene>
    <name evidence="1" type="ORF">PLEPLA_LOCUS12222</name>
</gene>
<dbReference type="Proteomes" id="UP001153269">
    <property type="component" value="Unassembled WGS sequence"/>
</dbReference>
<dbReference type="AlphaFoldDB" id="A0A9N7U4I3"/>
<name>A0A9N7U4I3_PLEPL</name>
<keyword evidence="2" id="KW-1185">Reference proteome</keyword>
<protein>
    <submittedName>
        <fullName evidence="1">Uncharacterized protein</fullName>
    </submittedName>
</protein>